<dbReference type="GO" id="GO:0005524">
    <property type="term" value="F:ATP binding"/>
    <property type="evidence" value="ECO:0007669"/>
    <property type="project" value="UniProtKB-KW"/>
</dbReference>
<keyword evidence="6" id="KW-0455">Luminescence</keyword>
<comment type="similarity">
    <text evidence="1">Belongs to the ATP-dependent AMP-binding enzyme family.</text>
</comment>
<dbReference type="KEGG" id="lak:106180516"/>
<evidence type="ECO:0000259" key="10">
    <source>
        <dbReference type="Pfam" id="PF13193"/>
    </source>
</evidence>
<evidence type="ECO:0000256" key="8">
    <source>
        <dbReference type="ARBA" id="ARBA00048497"/>
    </source>
</evidence>
<dbReference type="EC" id="1.13.12.7" evidence="2"/>
<dbReference type="Pfam" id="PF13193">
    <property type="entry name" value="AMP-binding_C"/>
    <property type="match status" value="1"/>
</dbReference>
<dbReference type="OMA" id="IPINPIY"/>
<dbReference type="Gene3D" id="3.40.50.980">
    <property type="match status" value="2"/>
</dbReference>
<organism evidence="11 12">
    <name type="scientific">Lingula anatina</name>
    <name type="common">Brachiopod</name>
    <name type="synonym">Lingula unguis</name>
    <dbReference type="NCBI Taxonomy" id="7574"/>
    <lineage>
        <taxon>Eukaryota</taxon>
        <taxon>Metazoa</taxon>
        <taxon>Spiralia</taxon>
        <taxon>Lophotrochozoa</taxon>
        <taxon>Brachiopoda</taxon>
        <taxon>Linguliformea</taxon>
        <taxon>Lingulata</taxon>
        <taxon>Lingulida</taxon>
        <taxon>Linguloidea</taxon>
        <taxon>Lingulidae</taxon>
        <taxon>Lingula</taxon>
    </lineage>
</organism>
<dbReference type="OrthoDB" id="10253869at2759"/>
<dbReference type="InterPro" id="IPR025110">
    <property type="entry name" value="AMP-bd_C"/>
</dbReference>
<keyword evidence="5" id="KW-0067">ATP-binding</keyword>
<dbReference type="InterPro" id="IPR000873">
    <property type="entry name" value="AMP-dep_synth/lig_dom"/>
</dbReference>
<dbReference type="FunCoup" id="A0A1S3KBG4">
    <property type="interactions" value="333"/>
</dbReference>
<accession>A0A1S3KBG4</accession>
<dbReference type="AlphaFoldDB" id="A0A1S3KBG4"/>
<evidence type="ECO:0000256" key="2">
    <source>
        <dbReference type="ARBA" id="ARBA00012532"/>
    </source>
</evidence>
<comment type="catalytic activity">
    <reaction evidence="8">
        <text>firefly D-luciferin + ATP + O2 = firefly oxyluciferin + hnu + AMP + CO2 + diphosphate</text>
        <dbReference type="Rhea" id="RHEA:10732"/>
        <dbReference type="ChEBI" id="CHEBI:15379"/>
        <dbReference type="ChEBI" id="CHEBI:16526"/>
        <dbReference type="ChEBI" id="CHEBI:16792"/>
        <dbReference type="ChEBI" id="CHEBI:30212"/>
        <dbReference type="ChEBI" id="CHEBI:30616"/>
        <dbReference type="ChEBI" id="CHEBI:33019"/>
        <dbReference type="ChEBI" id="CHEBI:58038"/>
        <dbReference type="ChEBI" id="CHEBI:456215"/>
        <dbReference type="EC" id="1.13.12.7"/>
    </reaction>
</comment>
<keyword evidence="11" id="KW-1185">Reference proteome</keyword>
<evidence type="ECO:0000256" key="1">
    <source>
        <dbReference type="ARBA" id="ARBA00006432"/>
    </source>
</evidence>
<evidence type="ECO:0000256" key="4">
    <source>
        <dbReference type="ARBA" id="ARBA00022741"/>
    </source>
</evidence>
<dbReference type="CDD" id="cd05911">
    <property type="entry name" value="Firefly_Luc_like"/>
    <property type="match status" value="1"/>
</dbReference>
<gene>
    <name evidence="12" type="primary">LOC106180516</name>
</gene>
<keyword evidence="7" id="KW-0599">Photoprotein</keyword>
<dbReference type="GO" id="GO:0008218">
    <property type="term" value="P:bioluminescence"/>
    <property type="evidence" value="ECO:0007669"/>
    <property type="project" value="UniProtKB-KW"/>
</dbReference>
<dbReference type="Proteomes" id="UP000085678">
    <property type="component" value="Unplaced"/>
</dbReference>
<keyword evidence="4" id="KW-0547">Nucleotide-binding</keyword>
<proteinExistence type="inferred from homology"/>
<dbReference type="Pfam" id="PF00501">
    <property type="entry name" value="AMP-binding"/>
    <property type="match status" value="1"/>
</dbReference>
<name>A0A1S3KBG4_LINAN</name>
<dbReference type="RefSeq" id="XP_013419978.1">
    <property type="nucleotide sequence ID" value="XM_013564524.1"/>
</dbReference>
<evidence type="ECO:0000313" key="11">
    <source>
        <dbReference type="Proteomes" id="UP000085678"/>
    </source>
</evidence>
<sequence>MGRHAVLRWVLHQSSWGHPPRWSCHAAARLTGGFSQQKHTLYSTQWLRSFGSTPPVRSSTIVKSPYPDLDLTTKPLAEDVMKDWARFGNHMALVDGTTGQSYTYSQLKDAVIRCASALARLGFKKGDTLALYSPNVPDYATVFIATAALGGTVTCANPMYTPEELGNQLKRSNTKILVTHEMVAGHARDALAMAPNVKETIVFGNVSGFRPFTSILEDDGHAFPENVDINTKEDVLAQPYSSGTTGLPKGVMLSHYNITSNIAQLNNENVMNYEGPEEVLTGLLPFFHIYGQVVVMLTGLKTGSKIVTLPKFQLEYYLETIQNHRATILHAVPPIIIALAKSPLVDNYDLSSVRNLVTGAAPCTEAIASQCVERLKLNRFQQAYGLTETSPVTHCNPPVGYKLGSIGFALPNTEFKVIDLENGADLGPMEEGELLVRGPQVMLGYHDNPEATANTIKDGWLHTGDIGYRDQDDHMWISDRVKELIKYKGFQVPPAELEGLILAHPAVQDVAVIGIPDDIAGELPRAYVVRKPNMDVKGEEIDAFLDEHIAPYKKLRGGIEFIDEIPKTASGKILRRLLKEQALKGR</sequence>
<dbReference type="FunFam" id="3.30.300.30:FF:000007">
    <property type="entry name" value="4-coumarate--CoA ligase 2"/>
    <property type="match status" value="1"/>
</dbReference>
<evidence type="ECO:0000256" key="6">
    <source>
        <dbReference type="ARBA" id="ARBA00023223"/>
    </source>
</evidence>
<dbReference type="STRING" id="7574.A0A1S3KBG4"/>
<dbReference type="SUPFAM" id="SSF56801">
    <property type="entry name" value="Acetyl-CoA synthetase-like"/>
    <property type="match status" value="1"/>
</dbReference>
<feature type="domain" description="AMP-binding enzyme C-terminal" evidence="10">
    <location>
        <begin position="496"/>
        <end position="572"/>
    </location>
</feature>
<protein>
    <recommendedName>
        <fullName evidence="3">Luciferin 4-monooxygenase</fullName>
        <ecNumber evidence="2">1.13.12.7</ecNumber>
    </recommendedName>
</protein>
<dbReference type="PANTHER" id="PTHR24096:SF422">
    <property type="entry name" value="BCDNA.GH02901"/>
    <property type="match status" value="1"/>
</dbReference>
<evidence type="ECO:0000256" key="5">
    <source>
        <dbReference type="ARBA" id="ARBA00022840"/>
    </source>
</evidence>
<dbReference type="InParanoid" id="A0A1S3KBG4"/>
<dbReference type="InterPro" id="IPR045851">
    <property type="entry name" value="AMP-bd_C_sf"/>
</dbReference>
<evidence type="ECO:0000256" key="7">
    <source>
        <dbReference type="ARBA" id="ARBA00023262"/>
    </source>
</evidence>
<reference evidence="12" key="1">
    <citation type="submission" date="2025-08" db="UniProtKB">
        <authorList>
            <consortium name="RefSeq"/>
        </authorList>
    </citation>
    <scope>IDENTIFICATION</scope>
    <source>
        <tissue evidence="12">Gonads</tissue>
    </source>
</reference>
<feature type="domain" description="AMP-dependent synthetase/ligase" evidence="9">
    <location>
        <begin position="84"/>
        <end position="446"/>
    </location>
</feature>
<evidence type="ECO:0000256" key="3">
    <source>
        <dbReference type="ARBA" id="ARBA00019043"/>
    </source>
</evidence>
<dbReference type="FunFam" id="3.40.50.12780:FF:000003">
    <property type="entry name" value="Long-chain-fatty-acid--CoA ligase FadD"/>
    <property type="match status" value="1"/>
</dbReference>
<evidence type="ECO:0000259" key="9">
    <source>
        <dbReference type="Pfam" id="PF00501"/>
    </source>
</evidence>
<dbReference type="GO" id="GO:0016405">
    <property type="term" value="F:CoA-ligase activity"/>
    <property type="evidence" value="ECO:0007669"/>
    <property type="project" value="TreeGrafter"/>
</dbReference>
<dbReference type="Gene3D" id="2.30.38.10">
    <property type="entry name" value="Luciferase, Domain 3"/>
    <property type="match status" value="1"/>
</dbReference>
<evidence type="ECO:0000313" key="12">
    <source>
        <dbReference type="RefSeq" id="XP_013419978.1"/>
    </source>
</evidence>
<keyword evidence="12" id="KW-0436">Ligase</keyword>
<dbReference type="Gene3D" id="3.30.300.30">
    <property type="match status" value="1"/>
</dbReference>
<dbReference type="PANTHER" id="PTHR24096">
    <property type="entry name" value="LONG-CHAIN-FATTY-ACID--COA LIGASE"/>
    <property type="match status" value="1"/>
</dbReference>
<dbReference type="GeneID" id="106180516"/>